<name>X1GHU4_9ZZZZ</name>
<dbReference type="InterPro" id="IPR017871">
    <property type="entry name" value="ABC_transporter-like_CS"/>
</dbReference>
<feature type="non-terminal residue" evidence="5">
    <location>
        <position position="268"/>
    </location>
</feature>
<dbReference type="PROSITE" id="PS00211">
    <property type="entry name" value="ABC_TRANSPORTER_1"/>
    <property type="match status" value="1"/>
</dbReference>
<dbReference type="PANTHER" id="PTHR42781">
    <property type="entry name" value="SPERMIDINE/PUTRESCINE IMPORT ATP-BINDING PROTEIN POTA"/>
    <property type="match status" value="1"/>
</dbReference>
<dbReference type="PROSITE" id="PS50893">
    <property type="entry name" value="ABC_TRANSPORTER_2"/>
    <property type="match status" value="1"/>
</dbReference>
<sequence length="268" mass="29470">MITFLGPSGCGKTTLLRCIGGLATPDLGDVILAGQIINDLTPDKRGTQMCFQNYALFPHMTVAGNVGYGLQVHKWKKKRVKERVEEMLHIVRLEGLGDRYIEKLSGGQQQRVALARALALEPKILLLDEPLSNLDANLRVLMRATLREIQKRVNITTVFVTHDQFEAMSISDRLIVMHDGLIEQIGSPSEIYQRPNSEFIASFVGYVNILDGVVKSAGTDKEPAVVSTELGDLKVMSGENHIEVGQKVFLIVRPETIHMGPNGEAAGV</sequence>
<comment type="caution">
    <text evidence="5">The sequence shown here is derived from an EMBL/GenBank/DDBJ whole genome shotgun (WGS) entry which is preliminary data.</text>
</comment>
<dbReference type="EMBL" id="BARU01011386">
    <property type="protein sequence ID" value="GAH44410.1"/>
    <property type="molecule type" value="Genomic_DNA"/>
</dbReference>
<evidence type="ECO:0000256" key="3">
    <source>
        <dbReference type="ARBA" id="ARBA00022840"/>
    </source>
</evidence>
<dbReference type="PANTHER" id="PTHR42781:SF4">
    <property type="entry name" value="SPERMIDINE_PUTRESCINE IMPORT ATP-BINDING PROTEIN POTA"/>
    <property type="match status" value="1"/>
</dbReference>
<reference evidence="5" key="1">
    <citation type="journal article" date="2014" name="Front. Microbiol.">
        <title>High frequency of phylogenetically diverse reductive dehalogenase-homologous genes in deep subseafloor sedimentary metagenomes.</title>
        <authorList>
            <person name="Kawai M."/>
            <person name="Futagami T."/>
            <person name="Toyoda A."/>
            <person name="Takaki Y."/>
            <person name="Nishi S."/>
            <person name="Hori S."/>
            <person name="Arai W."/>
            <person name="Tsubouchi T."/>
            <person name="Morono Y."/>
            <person name="Uchiyama I."/>
            <person name="Ito T."/>
            <person name="Fujiyama A."/>
            <person name="Inagaki F."/>
            <person name="Takami H."/>
        </authorList>
    </citation>
    <scope>NUCLEOTIDE SEQUENCE</scope>
    <source>
        <strain evidence="5">Expedition CK06-06</strain>
    </source>
</reference>
<protein>
    <recommendedName>
        <fullName evidence="4">ABC transporter domain-containing protein</fullName>
    </recommendedName>
</protein>
<evidence type="ECO:0000256" key="2">
    <source>
        <dbReference type="ARBA" id="ARBA00022741"/>
    </source>
</evidence>
<dbReference type="GO" id="GO:1902495">
    <property type="term" value="C:transmembrane transporter complex"/>
    <property type="evidence" value="ECO:0007669"/>
    <property type="project" value="UniProtKB-ARBA"/>
</dbReference>
<dbReference type="Gene3D" id="3.40.50.300">
    <property type="entry name" value="P-loop containing nucleotide triphosphate hydrolases"/>
    <property type="match status" value="1"/>
</dbReference>
<evidence type="ECO:0000256" key="1">
    <source>
        <dbReference type="ARBA" id="ARBA00022448"/>
    </source>
</evidence>
<dbReference type="InterPro" id="IPR027417">
    <property type="entry name" value="P-loop_NTPase"/>
</dbReference>
<dbReference type="Pfam" id="PF00005">
    <property type="entry name" value="ABC_tran"/>
    <property type="match status" value="1"/>
</dbReference>
<dbReference type="AlphaFoldDB" id="X1GHU4"/>
<dbReference type="GO" id="GO:0016887">
    <property type="term" value="F:ATP hydrolysis activity"/>
    <property type="evidence" value="ECO:0007669"/>
    <property type="project" value="InterPro"/>
</dbReference>
<keyword evidence="2" id="KW-0547">Nucleotide-binding</keyword>
<keyword evidence="1" id="KW-0813">Transport</keyword>
<proteinExistence type="predicted"/>
<feature type="domain" description="ABC transporter" evidence="4">
    <location>
        <begin position="2"/>
        <end position="204"/>
    </location>
</feature>
<keyword evidence="3" id="KW-0067">ATP-binding</keyword>
<dbReference type="GO" id="GO:0022857">
    <property type="term" value="F:transmembrane transporter activity"/>
    <property type="evidence" value="ECO:0007669"/>
    <property type="project" value="UniProtKB-ARBA"/>
</dbReference>
<dbReference type="InterPro" id="IPR050093">
    <property type="entry name" value="ABC_SmlMolc_Importer"/>
</dbReference>
<dbReference type="FunFam" id="3.40.50.300:FF:000042">
    <property type="entry name" value="Maltose/maltodextrin ABC transporter, ATP-binding protein"/>
    <property type="match status" value="1"/>
</dbReference>
<dbReference type="GO" id="GO:0005886">
    <property type="term" value="C:plasma membrane"/>
    <property type="evidence" value="ECO:0007669"/>
    <property type="project" value="UniProtKB-ARBA"/>
</dbReference>
<evidence type="ECO:0000259" key="4">
    <source>
        <dbReference type="PROSITE" id="PS50893"/>
    </source>
</evidence>
<gene>
    <name evidence="5" type="ORF">S03H2_21401</name>
</gene>
<dbReference type="GO" id="GO:0005524">
    <property type="term" value="F:ATP binding"/>
    <property type="evidence" value="ECO:0007669"/>
    <property type="project" value="UniProtKB-KW"/>
</dbReference>
<dbReference type="SMART" id="SM00382">
    <property type="entry name" value="AAA"/>
    <property type="match status" value="1"/>
</dbReference>
<accession>X1GHU4</accession>
<dbReference type="InterPro" id="IPR003593">
    <property type="entry name" value="AAA+_ATPase"/>
</dbReference>
<dbReference type="Gene3D" id="2.40.50.100">
    <property type="match status" value="1"/>
</dbReference>
<evidence type="ECO:0000313" key="5">
    <source>
        <dbReference type="EMBL" id="GAH44410.1"/>
    </source>
</evidence>
<organism evidence="5">
    <name type="scientific">marine sediment metagenome</name>
    <dbReference type="NCBI Taxonomy" id="412755"/>
    <lineage>
        <taxon>unclassified sequences</taxon>
        <taxon>metagenomes</taxon>
        <taxon>ecological metagenomes</taxon>
    </lineage>
</organism>
<dbReference type="InterPro" id="IPR003439">
    <property type="entry name" value="ABC_transporter-like_ATP-bd"/>
</dbReference>
<dbReference type="SUPFAM" id="SSF52540">
    <property type="entry name" value="P-loop containing nucleoside triphosphate hydrolases"/>
    <property type="match status" value="1"/>
</dbReference>